<keyword evidence="2" id="KW-0489">Methyltransferase</keyword>
<dbReference type="PANTHER" id="PTHR43861">
    <property type="entry name" value="TRANS-ACONITATE 2-METHYLTRANSFERASE-RELATED"/>
    <property type="match status" value="1"/>
</dbReference>
<dbReference type="PANTHER" id="PTHR43861:SF6">
    <property type="entry name" value="METHYLTRANSFERASE TYPE 11"/>
    <property type="match status" value="1"/>
</dbReference>
<proteinExistence type="predicted"/>
<evidence type="ECO:0000259" key="1">
    <source>
        <dbReference type="Pfam" id="PF08241"/>
    </source>
</evidence>
<dbReference type="AlphaFoldDB" id="A0A3D8I6K5"/>
<dbReference type="InterPro" id="IPR029063">
    <property type="entry name" value="SAM-dependent_MTases_sf"/>
</dbReference>
<dbReference type="OrthoDB" id="5320891at2"/>
<reference evidence="2 3" key="1">
    <citation type="submission" date="2018-04" db="EMBL/GenBank/DDBJ databases">
        <title>Novel Campyloabacter and Helicobacter Species and Strains.</title>
        <authorList>
            <person name="Mannion A.J."/>
            <person name="Shen Z."/>
            <person name="Fox J.G."/>
        </authorList>
    </citation>
    <scope>NUCLEOTIDE SEQUENCE [LARGE SCALE GENOMIC DNA]</scope>
    <source>
        <strain evidence="2 3">MIT 98-6070</strain>
    </source>
</reference>
<evidence type="ECO:0000313" key="2">
    <source>
        <dbReference type="EMBL" id="RDU60793.1"/>
    </source>
</evidence>
<dbReference type="Proteomes" id="UP000256599">
    <property type="component" value="Unassembled WGS sequence"/>
</dbReference>
<dbReference type="EMBL" id="NXLR01000002">
    <property type="protein sequence ID" value="RDU60793.1"/>
    <property type="molecule type" value="Genomic_DNA"/>
</dbReference>
<sequence>MDMLYLAENQHFWHIARRKYIYEKVSSMLTKLYGDNFKNVHILDVGAGTGSVTRHFLNQGFCNIAIGEIHPQGLEYAKTYGIEKLYCMDLLDVPFSNEFDCIFAFDVIEHIEDDKAAIKNMQSMLKSNSKSLLCLSVPAHKWLWNAHDCLVHHKRRYTKATLANVLHSCGLKIQVLQYFFVSITPLLYLRALLNPAHKASSLAKTKELRDVPPPKIINNALLGICAVENYICHTLRLSPPFGGSLFAIASRA</sequence>
<dbReference type="RefSeq" id="WP_104699087.1">
    <property type="nucleotide sequence ID" value="NZ_NXLR01000002.1"/>
</dbReference>
<dbReference type="CDD" id="cd02440">
    <property type="entry name" value="AdoMet_MTases"/>
    <property type="match status" value="1"/>
</dbReference>
<dbReference type="Gene3D" id="3.40.50.150">
    <property type="entry name" value="Vaccinia Virus protein VP39"/>
    <property type="match status" value="1"/>
</dbReference>
<feature type="domain" description="Methyltransferase type 11" evidence="1">
    <location>
        <begin position="43"/>
        <end position="130"/>
    </location>
</feature>
<comment type="caution">
    <text evidence="2">The sequence shown here is derived from an EMBL/GenBank/DDBJ whole genome shotgun (WGS) entry which is preliminary data.</text>
</comment>
<name>A0A3D8I6K5_9HELI</name>
<protein>
    <submittedName>
        <fullName evidence="2">Class I SAM-dependent methyltransferase</fullName>
    </submittedName>
</protein>
<dbReference type="InterPro" id="IPR013216">
    <property type="entry name" value="Methyltransf_11"/>
</dbReference>
<keyword evidence="2" id="KW-0808">Transferase</keyword>
<keyword evidence="3" id="KW-1185">Reference proteome</keyword>
<dbReference type="Pfam" id="PF08241">
    <property type="entry name" value="Methyltransf_11"/>
    <property type="match status" value="1"/>
</dbReference>
<dbReference type="GO" id="GO:0008757">
    <property type="term" value="F:S-adenosylmethionine-dependent methyltransferase activity"/>
    <property type="evidence" value="ECO:0007669"/>
    <property type="project" value="InterPro"/>
</dbReference>
<dbReference type="GO" id="GO:0032259">
    <property type="term" value="P:methylation"/>
    <property type="evidence" value="ECO:0007669"/>
    <property type="project" value="UniProtKB-KW"/>
</dbReference>
<accession>A0A3D8I6K5</accession>
<organism evidence="2 3">
    <name type="scientific">Helicobacter marmotae</name>
    <dbReference type="NCBI Taxonomy" id="152490"/>
    <lineage>
        <taxon>Bacteria</taxon>
        <taxon>Pseudomonadati</taxon>
        <taxon>Campylobacterota</taxon>
        <taxon>Epsilonproteobacteria</taxon>
        <taxon>Campylobacterales</taxon>
        <taxon>Helicobacteraceae</taxon>
        <taxon>Helicobacter</taxon>
    </lineage>
</organism>
<dbReference type="SUPFAM" id="SSF53335">
    <property type="entry name" value="S-adenosyl-L-methionine-dependent methyltransferases"/>
    <property type="match status" value="1"/>
</dbReference>
<evidence type="ECO:0000313" key="3">
    <source>
        <dbReference type="Proteomes" id="UP000256599"/>
    </source>
</evidence>
<gene>
    <name evidence="2" type="ORF">CQA63_02190</name>
</gene>